<keyword evidence="5" id="KW-0560">Oxidoreductase</keyword>
<dbReference type="InterPro" id="IPR000415">
    <property type="entry name" value="Nitroreductase-like"/>
</dbReference>
<comment type="cofactor">
    <cofactor evidence="1">
        <name>FMN</name>
        <dbReference type="ChEBI" id="CHEBI:58210"/>
    </cofactor>
</comment>
<dbReference type="KEGG" id="mhi:Mhar_0781"/>
<evidence type="ECO:0000256" key="3">
    <source>
        <dbReference type="ARBA" id="ARBA00022630"/>
    </source>
</evidence>
<evidence type="ECO:0000256" key="4">
    <source>
        <dbReference type="ARBA" id="ARBA00022643"/>
    </source>
</evidence>
<evidence type="ECO:0000313" key="8">
    <source>
        <dbReference type="Proteomes" id="UP000005877"/>
    </source>
</evidence>
<evidence type="ECO:0000313" key="7">
    <source>
        <dbReference type="EMBL" id="AET64154.1"/>
    </source>
</evidence>
<feature type="domain" description="Nitroreductase" evidence="6">
    <location>
        <begin position="62"/>
        <end position="149"/>
    </location>
</feature>
<dbReference type="PATRIC" id="fig|1110509.7.peg.872"/>
<gene>
    <name evidence="7" type="ordered locus">Mhar_0781</name>
</gene>
<accession>G7WKX1</accession>
<dbReference type="RefSeq" id="WP_014586339.1">
    <property type="nucleotide sequence ID" value="NC_017527.1"/>
</dbReference>
<dbReference type="GeneID" id="12509950"/>
<reference evidence="7 8" key="1">
    <citation type="journal article" date="2012" name="PLoS ONE">
        <title>The genome characteristics and predicted function of methyl-group oxidation pathway in the obligate aceticlastic methanogens, Methanosaeta spp.</title>
        <authorList>
            <person name="Zhu J."/>
            <person name="Zheng H."/>
            <person name="Ai G."/>
            <person name="Zhang G."/>
            <person name="Liu D."/>
            <person name="Liu X."/>
            <person name="Dong X."/>
        </authorList>
    </citation>
    <scope>NUCLEOTIDE SEQUENCE [LARGE SCALE GENOMIC DNA]</scope>
    <source>
        <strain evidence="7 8">6Ac</strain>
    </source>
</reference>
<feature type="domain" description="Nitroreductase" evidence="6">
    <location>
        <begin position="5"/>
        <end position="56"/>
    </location>
</feature>
<dbReference type="InterPro" id="IPR029479">
    <property type="entry name" value="Nitroreductase"/>
</dbReference>
<keyword evidence="3" id="KW-0285">Flavoprotein</keyword>
<dbReference type="STRING" id="1110509.Mhar_0781"/>
<comment type="similarity">
    <text evidence="2">Belongs to the nitroreductase family.</text>
</comment>
<dbReference type="HOGENOM" id="CLU_070764_7_3_2"/>
<dbReference type="PANTHER" id="PTHR43673">
    <property type="entry name" value="NAD(P)H NITROREDUCTASE YDGI-RELATED"/>
    <property type="match status" value="1"/>
</dbReference>
<sequence length="170" mass="19205">MLDLLRKRRSVRKYRDEDIEAEVVELLKEAALRSPTSRNFRPWRFVFVTDRGKLAALSRAKESGSSFLAGARLGVVVCADEGESDVWIEDCSIASIILQLAGQSLGLGSCWIQIRLRMHTDSVTSEEYVRSILRLPEYIRVESMIAFGYPDEEKEPVPAEELEAEKILSA</sequence>
<keyword evidence="4" id="KW-0288">FMN</keyword>
<organism evidence="7 8">
    <name type="scientific">Methanothrix harundinacea (strain 6Ac)</name>
    <name type="common">Methanosaeta harundinacea</name>
    <dbReference type="NCBI Taxonomy" id="1110509"/>
    <lineage>
        <taxon>Archaea</taxon>
        <taxon>Methanobacteriati</taxon>
        <taxon>Methanobacteriota</taxon>
        <taxon>Stenosarchaea group</taxon>
        <taxon>Methanomicrobia</taxon>
        <taxon>Methanotrichales</taxon>
        <taxon>Methanotrichaceae</taxon>
        <taxon>Methanothrix</taxon>
    </lineage>
</organism>
<dbReference type="GO" id="GO:0016491">
    <property type="term" value="F:oxidoreductase activity"/>
    <property type="evidence" value="ECO:0007669"/>
    <property type="project" value="UniProtKB-KW"/>
</dbReference>
<dbReference type="PANTHER" id="PTHR43673:SF2">
    <property type="entry name" value="NITROREDUCTASE"/>
    <property type="match status" value="1"/>
</dbReference>
<dbReference type="AlphaFoldDB" id="G7WKX1"/>
<dbReference type="Gene3D" id="3.40.109.10">
    <property type="entry name" value="NADH Oxidase"/>
    <property type="match status" value="1"/>
</dbReference>
<evidence type="ECO:0000259" key="6">
    <source>
        <dbReference type="Pfam" id="PF00881"/>
    </source>
</evidence>
<protein>
    <submittedName>
        <fullName evidence="7">NADH dehydrogenase/NAD(P)H nitroreductase, putative</fullName>
    </submittedName>
</protein>
<dbReference type="Pfam" id="PF00881">
    <property type="entry name" value="Nitroreductase"/>
    <property type="match status" value="2"/>
</dbReference>
<keyword evidence="8" id="KW-1185">Reference proteome</keyword>
<dbReference type="Proteomes" id="UP000005877">
    <property type="component" value="Chromosome"/>
</dbReference>
<name>G7WKX1_METH6</name>
<evidence type="ECO:0000256" key="5">
    <source>
        <dbReference type="ARBA" id="ARBA00023002"/>
    </source>
</evidence>
<dbReference type="OrthoDB" id="105365at2157"/>
<dbReference type="EMBL" id="CP003117">
    <property type="protein sequence ID" value="AET64154.1"/>
    <property type="molecule type" value="Genomic_DNA"/>
</dbReference>
<evidence type="ECO:0000256" key="1">
    <source>
        <dbReference type="ARBA" id="ARBA00001917"/>
    </source>
</evidence>
<dbReference type="SUPFAM" id="SSF55469">
    <property type="entry name" value="FMN-dependent nitroreductase-like"/>
    <property type="match status" value="1"/>
</dbReference>
<proteinExistence type="inferred from homology"/>
<evidence type="ECO:0000256" key="2">
    <source>
        <dbReference type="ARBA" id="ARBA00007118"/>
    </source>
</evidence>
<dbReference type="CDD" id="cd02151">
    <property type="entry name" value="nitroreductase"/>
    <property type="match status" value="1"/>
</dbReference>